<sequence length="361" mass="40605">MFIILLIMMMFFLSIVQPRGEAYYHEPLGTRYWNHPYSFFNLVYNAKDENLKVEHSIEGSLGTLLGVWTTFTSVMFSYIGMDIVAATAAESRALSDVESMKMAARKINLRVITLYSLAMLTASFVVPMDHPFINGHSTSVGARSIFIMAVVEAGMPKVAHFFNAVFVFSAFTCGINSMYIATRVLHTLALRGQTGPEFITRRLRQCRSGVPVRAVLMTGAIVMVAYMGREGSVGAAASYDRDKPRYPYKSHGQWLKAGYGLVACVVLILFNGVGAFIEPFSIPKFIAAYISLPVFILLILCYNIRKHGFRFRVWWTDKSGDLSQTVQASSHTRKGRLEFSASGITRRNWAVLVHWVWVWLK</sequence>
<gene>
    <name evidence="8" type="ORF">QC761_0079460</name>
</gene>
<proteinExistence type="predicted"/>
<feature type="signal peptide" evidence="6">
    <location>
        <begin position="1"/>
        <end position="22"/>
    </location>
</feature>
<evidence type="ECO:0000259" key="7">
    <source>
        <dbReference type="Pfam" id="PF00324"/>
    </source>
</evidence>
<evidence type="ECO:0000256" key="3">
    <source>
        <dbReference type="ARBA" id="ARBA00022989"/>
    </source>
</evidence>
<protein>
    <recommendedName>
        <fullName evidence="7">Amino acid permease/ SLC12A domain-containing protein</fullName>
    </recommendedName>
</protein>
<evidence type="ECO:0000256" key="6">
    <source>
        <dbReference type="SAM" id="SignalP"/>
    </source>
</evidence>
<dbReference type="PANTHER" id="PTHR43341:SF35">
    <property type="entry name" value="ACID TRANSPORTER, PUTATIVE-RELATED"/>
    <property type="match status" value="1"/>
</dbReference>
<comment type="caution">
    <text evidence="8">The sequence shown here is derived from an EMBL/GenBank/DDBJ whole genome shotgun (WGS) entry which is preliminary data.</text>
</comment>
<dbReference type="PANTHER" id="PTHR43341">
    <property type="entry name" value="AMINO ACID PERMEASE"/>
    <property type="match status" value="1"/>
</dbReference>
<evidence type="ECO:0000256" key="4">
    <source>
        <dbReference type="ARBA" id="ARBA00023136"/>
    </source>
</evidence>
<keyword evidence="9" id="KW-1185">Reference proteome</keyword>
<keyword evidence="4 5" id="KW-0472">Membrane</keyword>
<name>A0ABR0FFU5_9PEZI</name>
<evidence type="ECO:0000313" key="9">
    <source>
        <dbReference type="Proteomes" id="UP001322138"/>
    </source>
</evidence>
<feature type="domain" description="Amino acid permease/ SLC12A" evidence="7">
    <location>
        <begin position="3"/>
        <end position="227"/>
    </location>
</feature>
<dbReference type="EMBL" id="JAFFGZ010000007">
    <property type="protein sequence ID" value="KAK4641949.1"/>
    <property type="molecule type" value="Genomic_DNA"/>
</dbReference>
<feature type="transmembrane region" description="Helical" evidence="5">
    <location>
        <begin position="65"/>
        <end position="86"/>
    </location>
</feature>
<feature type="chain" id="PRO_5047521084" description="Amino acid permease/ SLC12A domain-containing protein" evidence="6">
    <location>
        <begin position="23"/>
        <end position="361"/>
    </location>
</feature>
<reference evidence="8 9" key="1">
    <citation type="journal article" date="2023" name="bioRxiv">
        <title>High-quality genome assemblies of four members of thePodospora anserinaspecies complex.</title>
        <authorList>
            <person name="Ament-Velasquez S.L."/>
            <person name="Vogan A.A."/>
            <person name="Wallerman O."/>
            <person name="Hartmann F."/>
            <person name="Gautier V."/>
            <person name="Silar P."/>
            <person name="Giraud T."/>
            <person name="Johannesson H."/>
        </authorList>
    </citation>
    <scope>NUCLEOTIDE SEQUENCE [LARGE SCALE GENOMIC DNA]</scope>
    <source>
        <strain evidence="8 9">CBS 112042</strain>
    </source>
</reference>
<feature type="transmembrane region" description="Helical" evidence="5">
    <location>
        <begin position="161"/>
        <end position="181"/>
    </location>
</feature>
<dbReference type="Gene3D" id="1.20.1740.10">
    <property type="entry name" value="Amino acid/polyamine transporter I"/>
    <property type="match status" value="1"/>
</dbReference>
<keyword evidence="3 5" id="KW-1133">Transmembrane helix</keyword>
<dbReference type="PIRSF" id="PIRSF006060">
    <property type="entry name" value="AA_transporter"/>
    <property type="match status" value="1"/>
</dbReference>
<dbReference type="Proteomes" id="UP001322138">
    <property type="component" value="Unassembled WGS sequence"/>
</dbReference>
<feature type="transmembrane region" description="Helical" evidence="5">
    <location>
        <begin position="285"/>
        <end position="304"/>
    </location>
</feature>
<keyword evidence="2 5" id="KW-0812">Transmembrane</keyword>
<feature type="transmembrane region" description="Helical" evidence="5">
    <location>
        <begin position="107"/>
        <end position="126"/>
    </location>
</feature>
<keyword evidence="6" id="KW-0732">Signal</keyword>
<evidence type="ECO:0000256" key="5">
    <source>
        <dbReference type="SAM" id="Phobius"/>
    </source>
</evidence>
<dbReference type="GeneID" id="87892130"/>
<evidence type="ECO:0000256" key="1">
    <source>
        <dbReference type="ARBA" id="ARBA00004141"/>
    </source>
</evidence>
<evidence type="ECO:0000313" key="8">
    <source>
        <dbReference type="EMBL" id="KAK4641949.1"/>
    </source>
</evidence>
<organism evidence="8 9">
    <name type="scientific">Podospora bellae-mahoneyi</name>
    <dbReference type="NCBI Taxonomy" id="2093777"/>
    <lineage>
        <taxon>Eukaryota</taxon>
        <taxon>Fungi</taxon>
        <taxon>Dikarya</taxon>
        <taxon>Ascomycota</taxon>
        <taxon>Pezizomycotina</taxon>
        <taxon>Sordariomycetes</taxon>
        <taxon>Sordariomycetidae</taxon>
        <taxon>Sordariales</taxon>
        <taxon>Podosporaceae</taxon>
        <taxon>Podospora</taxon>
    </lineage>
</organism>
<feature type="transmembrane region" description="Helical" evidence="5">
    <location>
        <begin position="254"/>
        <end position="273"/>
    </location>
</feature>
<comment type="subcellular location">
    <subcellularLocation>
        <location evidence="1">Membrane</location>
        <topology evidence="1">Multi-pass membrane protein</topology>
    </subcellularLocation>
</comment>
<dbReference type="InterPro" id="IPR050524">
    <property type="entry name" value="APC_YAT"/>
</dbReference>
<dbReference type="InterPro" id="IPR004841">
    <property type="entry name" value="AA-permease/SLC12A_dom"/>
</dbReference>
<accession>A0ABR0FFU5</accession>
<dbReference type="Pfam" id="PF00324">
    <property type="entry name" value="AA_permease"/>
    <property type="match status" value="1"/>
</dbReference>
<evidence type="ECO:0000256" key="2">
    <source>
        <dbReference type="ARBA" id="ARBA00022692"/>
    </source>
</evidence>
<dbReference type="RefSeq" id="XP_062730925.1">
    <property type="nucleotide sequence ID" value="XM_062872824.1"/>
</dbReference>